<dbReference type="PROSITE" id="PS51318">
    <property type="entry name" value="TAT"/>
    <property type="match status" value="1"/>
</dbReference>
<dbReference type="InterPro" id="IPR010869">
    <property type="entry name" value="DUF1501"/>
</dbReference>
<dbReference type="PANTHER" id="PTHR43737">
    <property type="entry name" value="BLL7424 PROTEIN"/>
    <property type="match status" value="1"/>
</dbReference>
<keyword evidence="2" id="KW-1185">Reference proteome</keyword>
<dbReference type="KEGG" id="gms:SOIL9_15100"/>
<dbReference type="Pfam" id="PF07394">
    <property type="entry name" value="DUF1501"/>
    <property type="match status" value="1"/>
</dbReference>
<dbReference type="Proteomes" id="UP000464178">
    <property type="component" value="Chromosome"/>
</dbReference>
<evidence type="ECO:0000313" key="2">
    <source>
        <dbReference type="Proteomes" id="UP000464178"/>
    </source>
</evidence>
<name>A0A6P2D7U7_9BACT</name>
<gene>
    <name evidence="1" type="ORF">SOIL9_15100</name>
</gene>
<dbReference type="InterPro" id="IPR006311">
    <property type="entry name" value="TAT_signal"/>
</dbReference>
<evidence type="ECO:0000313" key="1">
    <source>
        <dbReference type="EMBL" id="VTR96204.1"/>
    </source>
</evidence>
<evidence type="ECO:0008006" key="3">
    <source>
        <dbReference type="Google" id="ProtNLM"/>
    </source>
</evidence>
<dbReference type="InterPro" id="IPR017850">
    <property type="entry name" value="Alkaline_phosphatase_core_sf"/>
</dbReference>
<organism evidence="1 2">
    <name type="scientific">Gemmata massiliana</name>
    <dbReference type="NCBI Taxonomy" id="1210884"/>
    <lineage>
        <taxon>Bacteria</taxon>
        <taxon>Pseudomonadati</taxon>
        <taxon>Planctomycetota</taxon>
        <taxon>Planctomycetia</taxon>
        <taxon>Gemmatales</taxon>
        <taxon>Gemmataceae</taxon>
        <taxon>Gemmata</taxon>
    </lineage>
</organism>
<protein>
    <recommendedName>
        <fullName evidence="3">DUF1501 domain-containing protein</fullName>
    </recommendedName>
</protein>
<dbReference type="EMBL" id="LR593886">
    <property type="protein sequence ID" value="VTR96204.1"/>
    <property type="molecule type" value="Genomic_DNA"/>
</dbReference>
<accession>A0A6P2D7U7</accession>
<dbReference type="PANTHER" id="PTHR43737:SF1">
    <property type="entry name" value="DUF1501 DOMAIN-CONTAINING PROTEIN"/>
    <property type="match status" value="1"/>
</dbReference>
<proteinExistence type="predicted"/>
<sequence length="471" mass="51050">MTALPPDRRSFLRTAGGGFGALALAAMLGEDGLLADEKPIDPLAPKKPHFEPSAKRVIFLFMSGGPSHVDTFDPKPELTRFHGQKLPESFGPVKTRRGVDKNKLLASARTFKKHGKSGIEVSDWFPHVAERVDDICLLRGCHGDSVTHPESVYLMNTGSILMGRPSLGAWVSYGLGTENRNMPAFVVMPDPGGWPKGGAPAWGNGYVPAAYQGTVVKGGQAPIEHLATPSGVSAAQQRRTLDFIAESNRAFGTTRSADSELSARIAAYELAYRMQAHAPDVVDLTKETEETKALYGLDRKETAEFGTRCLLARRMVERGVRFVQLYSGDTNGWDAHSDLEKNHGTLCLQSDKPIAGLLTDLKRRGLLKDTLVVWGGEFGRTPMTEGTNGRDHNPHGFSMWLAGGGIKGGQALGATDAIGLRAAEDKTHVHDVHATILHLLGFNHLKLTFRHNGRNERLTDNAGEVIDKAIA</sequence>
<dbReference type="SUPFAM" id="SSF53649">
    <property type="entry name" value="Alkaline phosphatase-like"/>
    <property type="match status" value="1"/>
</dbReference>
<dbReference type="AlphaFoldDB" id="A0A6P2D7U7"/>
<reference evidence="1 2" key="1">
    <citation type="submission" date="2019-05" db="EMBL/GenBank/DDBJ databases">
        <authorList>
            <consortium name="Science for Life Laboratories"/>
        </authorList>
    </citation>
    <scope>NUCLEOTIDE SEQUENCE [LARGE SCALE GENOMIC DNA]</scope>
    <source>
        <strain evidence="1">Soil9</strain>
    </source>
</reference>
<dbReference type="RefSeq" id="WP_162670521.1">
    <property type="nucleotide sequence ID" value="NZ_LR593886.1"/>
</dbReference>